<gene>
    <name evidence="1" type="ORF">PQR66_24200</name>
</gene>
<sequence>MDNILSCQPIALDRPRGAHRLEAFSLKAGRRLTLYRESALEPDVVT</sequence>
<organism evidence="1 2">
    <name type="scientific">Paraburkholderia agricolaris</name>
    <dbReference type="NCBI Taxonomy" id="2152888"/>
    <lineage>
        <taxon>Bacteria</taxon>
        <taxon>Pseudomonadati</taxon>
        <taxon>Pseudomonadota</taxon>
        <taxon>Betaproteobacteria</taxon>
        <taxon>Burkholderiales</taxon>
        <taxon>Burkholderiaceae</taxon>
        <taxon>Paraburkholderia</taxon>
    </lineage>
</organism>
<protein>
    <recommendedName>
        <fullName evidence="3">Urease accessory protein UreE</fullName>
    </recommendedName>
</protein>
<dbReference type="EMBL" id="JAQQFN010000020">
    <property type="protein sequence ID" value="MFL9886164.1"/>
    <property type="molecule type" value="Genomic_DNA"/>
</dbReference>
<keyword evidence="2" id="KW-1185">Reference proteome</keyword>
<dbReference type="Proteomes" id="UP001629249">
    <property type="component" value="Unassembled WGS sequence"/>
</dbReference>
<evidence type="ECO:0000313" key="1">
    <source>
        <dbReference type="EMBL" id="MFL9886164.1"/>
    </source>
</evidence>
<comment type="caution">
    <text evidence="1">The sequence shown here is derived from an EMBL/GenBank/DDBJ whole genome shotgun (WGS) entry which is preliminary data.</text>
</comment>
<evidence type="ECO:0008006" key="3">
    <source>
        <dbReference type="Google" id="ProtNLM"/>
    </source>
</evidence>
<dbReference type="RefSeq" id="WP_408330166.1">
    <property type="nucleotide sequence ID" value="NZ_JAQQFH010000013.1"/>
</dbReference>
<accession>A0ABW8ZSF5</accession>
<evidence type="ECO:0000313" key="2">
    <source>
        <dbReference type="Proteomes" id="UP001629249"/>
    </source>
</evidence>
<name>A0ABW8ZSF5_9BURK</name>
<proteinExistence type="predicted"/>
<reference evidence="1 2" key="1">
    <citation type="journal article" date="2024" name="Chem. Sci.">
        <title>Discovery of megapolipeptins by genome mining of a Burkholderiales bacteria collection.</title>
        <authorList>
            <person name="Paulo B.S."/>
            <person name="Recchia M.J.J."/>
            <person name="Lee S."/>
            <person name="Fergusson C.H."/>
            <person name="Romanowski S.B."/>
            <person name="Hernandez A."/>
            <person name="Krull N."/>
            <person name="Liu D.Y."/>
            <person name="Cavanagh H."/>
            <person name="Bos A."/>
            <person name="Gray C.A."/>
            <person name="Murphy B.T."/>
            <person name="Linington R.G."/>
            <person name="Eustaquio A.S."/>
        </authorList>
    </citation>
    <scope>NUCLEOTIDE SEQUENCE [LARGE SCALE GENOMIC DNA]</scope>
    <source>
        <strain evidence="1 2">RL16-012-BIC-B</strain>
    </source>
</reference>